<protein>
    <submittedName>
        <fullName evidence="2">Uncharacterized protein</fullName>
    </submittedName>
</protein>
<dbReference type="EMBL" id="KQ947404">
    <property type="protein sequence ID" value="KUJ24217.1"/>
    <property type="molecule type" value="Genomic_DNA"/>
</dbReference>
<organism evidence="2 3">
    <name type="scientific">Mollisia scopiformis</name>
    <name type="common">Conifer needle endophyte fungus</name>
    <name type="synonym">Phialocephala scopiformis</name>
    <dbReference type="NCBI Taxonomy" id="149040"/>
    <lineage>
        <taxon>Eukaryota</taxon>
        <taxon>Fungi</taxon>
        <taxon>Dikarya</taxon>
        <taxon>Ascomycota</taxon>
        <taxon>Pezizomycotina</taxon>
        <taxon>Leotiomycetes</taxon>
        <taxon>Helotiales</taxon>
        <taxon>Mollisiaceae</taxon>
        <taxon>Mollisia</taxon>
    </lineage>
</organism>
<feature type="compositionally biased region" description="Polar residues" evidence="1">
    <location>
        <begin position="83"/>
        <end position="97"/>
    </location>
</feature>
<gene>
    <name evidence="2" type="ORF">LY89DRAFT_727247</name>
</gene>
<evidence type="ECO:0000313" key="2">
    <source>
        <dbReference type="EMBL" id="KUJ24217.1"/>
    </source>
</evidence>
<feature type="compositionally biased region" description="Basic and acidic residues" evidence="1">
    <location>
        <begin position="44"/>
        <end position="57"/>
    </location>
</feature>
<dbReference type="GeneID" id="28828857"/>
<proteinExistence type="predicted"/>
<keyword evidence="3" id="KW-1185">Reference proteome</keyword>
<feature type="region of interest" description="Disordered" evidence="1">
    <location>
        <begin position="144"/>
        <end position="164"/>
    </location>
</feature>
<reference evidence="2 3" key="1">
    <citation type="submission" date="2015-10" db="EMBL/GenBank/DDBJ databases">
        <title>Full genome of DAOMC 229536 Phialocephala scopiformis, a fungal endophyte of spruce producing the potent anti-insectan compound rugulosin.</title>
        <authorList>
            <consortium name="DOE Joint Genome Institute"/>
            <person name="Walker A.K."/>
            <person name="Frasz S.L."/>
            <person name="Seifert K.A."/>
            <person name="Miller J.D."/>
            <person name="Mondo S.J."/>
            <person name="Labutti K."/>
            <person name="Lipzen A."/>
            <person name="Dockter R."/>
            <person name="Kennedy M."/>
            <person name="Grigoriev I.V."/>
            <person name="Spatafora J.W."/>
        </authorList>
    </citation>
    <scope>NUCLEOTIDE SEQUENCE [LARGE SCALE GENOMIC DNA]</scope>
    <source>
        <strain evidence="2 3">CBS 120377</strain>
    </source>
</reference>
<evidence type="ECO:0000256" key="1">
    <source>
        <dbReference type="SAM" id="MobiDB-lite"/>
    </source>
</evidence>
<feature type="region of interest" description="Disordered" evidence="1">
    <location>
        <begin position="32"/>
        <end position="97"/>
    </location>
</feature>
<dbReference type="OrthoDB" id="10420077at2759"/>
<evidence type="ECO:0000313" key="3">
    <source>
        <dbReference type="Proteomes" id="UP000070700"/>
    </source>
</evidence>
<sequence length="189" mass="20982">METCQSEFYYIVKHNYTPRIFSPKDYICPRGFRGPPSDVPNSEYSEKALGDSERYPDLEDMDYPSDEADTGEEPEVEIRPATKNLNKSSDTSMGDNEKTGNISAAIHCPPRNETIYLQVLLSGETRIIRKPGILPMVCYVDASTSTSGRETETKTETPTEHATSKDVGRVGLGLDELMLSLRFAGKSST</sequence>
<dbReference type="KEGG" id="psco:LY89DRAFT_727247"/>
<feature type="compositionally biased region" description="Acidic residues" evidence="1">
    <location>
        <begin position="58"/>
        <end position="75"/>
    </location>
</feature>
<feature type="compositionally biased region" description="Basic and acidic residues" evidence="1">
    <location>
        <begin position="149"/>
        <end position="164"/>
    </location>
</feature>
<dbReference type="AlphaFoldDB" id="A0A194XWU7"/>
<accession>A0A194XWU7</accession>
<dbReference type="Proteomes" id="UP000070700">
    <property type="component" value="Unassembled WGS sequence"/>
</dbReference>
<dbReference type="RefSeq" id="XP_018078572.1">
    <property type="nucleotide sequence ID" value="XM_018219131.1"/>
</dbReference>
<dbReference type="InParanoid" id="A0A194XWU7"/>
<name>A0A194XWU7_MOLSC</name>